<dbReference type="Pfam" id="PF00105">
    <property type="entry name" value="zf-C4"/>
    <property type="match status" value="1"/>
</dbReference>
<evidence type="ECO:0000256" key="1">
    <source>
        <dbReference type="ARBA" id="ARBA00022723"/>
    </source>
</evidence>
<evidence type="ECO:0000256" key="4">
    <source>
        <dbReference type="ARBA" id="ARBA00023015"/>
    </source>
</evidence>
<dbReference type="InterPro" id="IPR000536">
    <property type="entry name" value="Nucl_hrmn_rcpt_lig-bd"/>
</dbReference>
<dbReference type="SUPFAM" id="SSF57716">
    <property type="entry name" value="Glucocorticoid receptor-like (DNA-binding domain)"/>
    <property type="match status" value="1"/>
</dbReference>
<dbReference type="GeneID" id="106477485"/>
<dbReference type="InterPro" id="IPR050234">
    <property type="entry name" value="Nuclear_hormone_rcpt_NR1"/>
</dbReference>
<dbReference type="PANTHER" id="PTHR24082:SF482">
    <property type="entry name" value="NUCLEAR RECEPTOR"/>
    <property type="match status" value="1"/>
</dbReference>
<evidence type="ECO:0000259" key="9">
    <source>
        <dbReference type="PROSITE" id="PS51030"/>
    </source>
</evidence>
<evidence type="ECO:0000256" key="6">
    <source>
        <dbReference type="ARBA" id="ARBA00023163"/>
    </source>
</evidence>
<keyword evidence="1" id="KW-0479">Metal-binding</keyword>
<evidence type="ECO:0000256" key="3">
    <source>
        <dbReference type="ARBA" id="ARBA00022833"/>
    </source>
</evidence>
<accession>A0ABM1C3G5</accession>
<keyword evidence="8" id="KW-0539">Nucleus</keyword>
<keyword evidence="6" id="KW-0804">Transcription</keyword>
<feature type="non-terminal residue" evidence="12">
    <location>
        <position position="238"/>
    </location>
</feature>
<keyword evidence="5" id="KW-0238">DNA-binding</keyword>
<name>A0ABM1C3G5_LIMPO</name>
<keyword evidence="11" id="KW-1185">Reference proteome</keyword>
<feature type="domain" description="NR LBD" evidence="10">
    <location>
        <begin position="150"/>
        <end position="238"/>
    </location>
</feature>
<keyword evidence="7" id="KW-0675">Receptor</keyword>
<dbReference type="PANTHER" id="PTHR24082">
    <property type="entry name" value="NUCLEAR HORMONE RECEPTOR"/>
    <property type="match status" value="1"/>
</dbReference>
<evidence type="ECO:0000259" key="10">
    <source>
        <dbReference type="PROSITE" id="PS51843"/>
    </source>
</evidence>
<protein>
    <submittedName>
        <fullName evidence="12">Vitamin D3 receptor-like</fullName>
    </submittedName>
</protein>
<feature type="domain" description="Nuclear receptor" evidence="9">
    <location>
        <begin position="25"/>
        <end position="102"/>
    </location>
</feature>
<keyword evidence="2" id="KW-0863">Zinc-finger</keyword>
<reference evidence="12" key="1">
    <citation type="submission" date="2025-08" db="UniProtKB">
        <authorList>
            <consortium name="RefSeq"/>
        </authorList>
    </citation>
    <scope>IDENTIFICATION</scope>
    <source>
        <tissue evidence="12">Muscle</tissue>
    </source>
</reference>
<sequence length="238" mass="27796">MSLPPYGSATFIEPTDPSFTPAKKLKFCKVCGDRAKSYHFGGLSCDSCKAFFRRSVQSAGYKNFQCPYRRTCEITISSRKCCQFCRFQKCVAIGMEKGWVMTEEERLHVLRIRMAKRQEEEEKKIHRRQKIRRENHHADLNEIHKFLTEDDIQCIESIMNSYEVSCLTIAFSSSLCSQHCDRGRTEIIDMFFTVIKQLAHFAQQLRSFAVIPRHDQEILLRSGVMELCFLRSAYVFDE</sequence>
<dbReference type="InterPro" id="IPR035500">
    <property type="entry name" value="NHR-like_dom_sf"/>
</dbReference>
<evidence type="ECO:0000313" key="12">
    <source>
        <dbReference type="RefSeq" id="XP_013793497.1"/>
    </source>
</evidence>
<dbReference type="PRINTS" id="PR00047">
    <property type="entry name" value="STROIDFINGER"/>
</dbReference>
<keyword evidence="3" id="KW-0862">Zinc</keyword>
<gene>
    <name evidence="12" type="primary">LOC106477485</name>
</gene>
<keyword evidence="4" id="KW-0805">Transcription regulation</keyword>
<dbReference type="PROSITE" id="PS51843">
    <property type="entry name" value="NR_LBD"/>
    <property type="match status" value="1"/>
</dbReference>
<dbReference type="SMART" id="SM00399">
    <property type="entry name" value="ZnF_C4"/>
    <property type="match status" value="1"/>
</dbReference>
<dbReference type="SUPFAM" id="SSF48508">
    <property type="entry name" value="Nuclear receptor ligand-binding domain"/>
    <property type="match status" value="1"/>
</dbReference>
<dbReference type="Proteomes" id="UP000694941">
    <property type="component" value="Unplaced"/>
</dbReference>
<evidence type="ECO:0000256" key="8">
    <source>
        <dbReference type="ARBA" id="ARBA00023242"/>
    </source>
</evidence>
<evidence type="ECO:0000256" key="2">
    <source>
        <dbReference type="ARBA" id="ARBA00022771"/>
    </source>
</evidence>
<dbReference type="InterPro" id="IPR013088">
    <property type="entry name" value="Znf_NHR/GATA"/>
</dbReference>
<dbReference type="Gene3D" id="3.30.50.10">
    <property type="entry name" value="Erythroid Transcription Factor GATA-1, subunit A"/>
    <property type="match status" value="1"/>
</dbReference>
<dbReference type="PROSITE" id="PS00031">
    <property type="entry name" value="NUCLEAR_REC_DBD_1"/>
    <property type="match status" value="1"/>
</dbReference>
<dbReference type="InterPro" id="IPR001628">
    <property type="entry name" value="Znf_hrmn_rcpt"/>
</dbReference>
<dbReference type="RefSeq" id="XP_013793497.1">
    <property type="nucleotide sequence ID" value="XM_013938043.1"/>
</dbReference>
<evidence type="ECO:0000313" key="11">
    <source>
        <dbReference type="Proteomes" id="UP000694941"/>
    </source>
</evidence>
<proteinExistence type="predicted"/>
<evidence type="ECO:0000256" key="5">
    <source>
        <dbReference type="ARBA" id="ARBA00023125"/>
    </source>
</evidence>
<dbReference type="PROSITE" id="PS51030">
    <property type="entry name" value="NUCLEAR_REC_DBD_2"/>
    <property type="match status" value="1"/>
</dbReference>
<organism evidence="11 12">
    <name type="scientific">Limulus polyphemus</name>
    <name type="common">Atlantic horseshoe crab</name>
    <dbReference type="NCBI Taxonomy" id="6850"/>
    <lineage>
        <taxon>Eukaryota</taxon>
        <taxon>Metazoa</taxon>
        <taxon>Ecdysozoa</taxon>
        <taxon>Arthropoda</taxon>
        <taxon>Chelicerata</taxon>
        <taxon>Merostomata</taxon>
        <taxon>Xiphosura</taxon>
        <taxon>Limulidae</taxon>
        <taxon>Limulus</taxon>
    </lineage>
</organism>
<dbReference type="Gene3D" id="1.10.565.10">
    <property type="entry name" value="Retinoid X Receptor"/>
    <property type="match status" value="1"/>
</dbReference>
<evidence type="ECO:0000256" key="7">
    <source>
        <dbReference type="ARBA" id="ARBA00023170"/>
    </source>
</evidence>